<dbReference type="AlphaFoldDB" id="A0A0F9J3C3"/>
<organism evidence="1">
    <name type="scientific">marine sediment metagenome</name>
    <dbReference type="NCBI Taxonomy" id="412755"/>
    <lineage>
        <taxon>unclassified sequences</taxon>
        <taxon>metagenomes</taxon>
        <taxon>ecological metagenomes</taxon>
    </lineage>
</organism>
<gene>
    <name evidence="1" type="ORF">LCGC14_1579750</name>
</gene>
<dbReference type="EMBL" id="LAZR01012417">
    <property type="protein sequence ID" value="KKM26939.1"/>
    <property type="molecule type" value="Genomic_DNA"/>
</dbReference>
<accession>A0A0F9J3C3</accession>
<protein>
    <submittedName>
        <fullName evidence="1">Uncharacterized protein</fullName>
    </submittedName>
</protein>
<evidence type="ECO:0000313" key="1">
    <source>
        <dbReference type="EMBL" id="KKM26939.1"/>
    </source>
</evidence>
<proteinExistence type="predicted"/>
<name>A0A0F9J3C3_9ZZZZ</name>
<sequence length="81" mass="9520">MLENIQSMPSYTVYASSLRRRNENEKGVSLDYSNNRVQSFRDKDQAINFARRFRLQQGDAIYVCDDTGTVFSLVDGRERRY</sequence>
<comment type="caution">
    <text evidence="1">The sequence shown here is derived from an EMBL/GenBank/DDBJ whole genome shotgun (WGS) entry which is preliminary data.</text>
</comment>
<reference evidence="1" key="1">
    <citation type="journal article" date="2015" name="Nature">
        <title>Complex archaea that bridge the gap between prokaryotes and eukaryotes.</title>
        <authorList>
            <person name="Spang A."/>
            <person name="Saw J.H."/>
            <person name="Jorgensen S.L."/>
            <person name="Zaremba-Niedzwiedzka K."/>
            <person name="Martijn J."/>
            <person name="Lind A.E."/>
            <person name="van Eijk R."/>
            <person name="Schleper C."/>
            <person name="Guy L."/>
            <person name="Ettema T.J."/>
        </authorList>
    </citation>
    <scope>NUCLEOTIDE SEQUENCE</scope>
</reference>